<comment type="similarity">
    <text evidence="1">Belongs to the WD repeat EIPR1 family.</text>
</comment>
<reference evidence="5 6" key="1">
    <citation type="submission" date="2020-08" db="EMBL/GenBank/DDBJ databases">
        <authorList>
            <person name="Newling K."/>
            <person name="Davey J."/>
            <person name="Forrester S."/>
        </authorList>
    </citation>
    <scope>NUCLEOTIDE SEQUENCE [LARGE SCALE GENOMIC DNA]</scope>
    <source>
        <strain evidence="6">Crithidia deanei Carvalho (ATCC PRA-265)</strain>
    </source>
</reference>
<dbReference type="PANTHER" id="PTHR14205">
    <property type="entry name" value="WD-REPEAT PROTEIN"/>
    <property type="match status" value="1"/>
</dbReference>
<evidence type="ECO:0000313" key="5">
    <source>
        <dbReference type="EMBL" id="CAD2221855.1"/>
    </source>
</evidence>
<sequence length="339" mass="37506">MNSVTFGLDTTARALCPLYHQQNGREDSKFLVGTDSASGENKIAILEYDDGMKTLDCVSMWESPKPIKGLWPSPSMTKNLFASRTSDEITIFSLGENILREPKRELSVERGGCQALWDLEGLQNEVTIRSHDAVFRVALDAGKEGKETCNYSFKDDTVHASALDPHHPYLCAAVCDSGMKIIDFRAKSVVGVPNTTNQHGFSSKYAIDFNPVTPNKFLTYGDDGQITYHDIRYEGSSYIVSEQSHFKAGDHQIKKALYNPFHQELIISCGSDQTLGLFEHKLQFSTLLSSVSEFGDTITDICWSNGSPWIFAGVSHSGKVIVSSVPSEVKMRILLGESK</sequence>
<dbReference type="InterPro" id="IPR001680">
    <property type="entry name" value="WD40_rpt"/>
</dbReference>
<name>A0A7G2CQU4_9TRYP</name>
<dbReference type="InterPro" id="IPR040323">
    <property type="entry name" value="EIPR1"/>
</dbReference>
<proteinExistence type="inferred from homology"/>
<keyword evidence="3" id="KW-0677">Repeat</keyword>
<dbReference type="InterPro" id="IPR059104">
    <property type="entry name" value="Beta-prop_EIPR1-like"/>
</dbReference>
<dbReference type="Proteomes" id="UP000515908">
    <property type="component" value="Chromosome 23"/>
</dbReference>
<dbReference type="InterPro" id="IPR015943">
    <property type="entry name" value="WD40/YVTN_repeat-like_dom_sf"/>
</dbReference>
<accession>A0A7G2CQU4</accession>
<dbReference type="GO" id="GO:0016567">
    <property type="term" value="P:protein ubiquitination"/>
    <property type="evidence" value="ECO:0007669"/>
    <property type="project" value="TreeGrafter"/>
</dbReference>
<evidence type="ECO:0000256" key="3">
    <source>
        <dbReference type="ARBA" id="ARBA00022737"/>
    </source>
</evidence>
<evidence type="ECO:0000313" key="6">
    <source>
        <dbReference type="Proteomes" id="UP000515908"/>
    </source>
</evidence>
<dbReference type="VEuPathDB" id="TriTrypDB:ADEAN_000939000"/>
<gene>
    <name evidence="5" type="ORF">ADEAN_000939000</name>
</gene>
<evidence type="ECO:0000259" key="4">
    <source>
        <dbReference type="Pfam" id="PF23609"/>
    </source>
</evidence>
<dbReference type="EMBL" id="LR877167">
    <property type="protein sequence ID" value="CAD2221855.1"/>
    <property type="molecule type" value="Genomic_DNA"/>
</dbReference>
<dbReference type="AlphaFoldDB" id="A0A7G2CQU4"/>
<protein>
    <recommendedName>
        <fullName evidence="4">EIPR1-like beta-propeller domain-containing protein</fullName>
    </recommendedName>
</protein>
<dbReference type="SUPFAM" id="SSF50978">
    <property type="entry name" value="WD40 repeat-like"/>
    <property type="match status" value="1"/>
</dbReference>
<dbReference type="Pfam" id="PF23609">
    <property type="entry name" value="Beta-prop_EIPR1"/>
    <property type="match status" value="1"/>
</dbReference>
<organism evidence="5 6">
    <name type="scientific">Angomonas deanei</name>
    <dbReference type="NCBI Taxonomy" id="59799"/>
    <lineage>
        <taxon>Eukaryota</taxon>
        <taxon>Discoba</taxon>
        <taxon>Euglenozoa</taxon>
        <taxon>Kinetoplastea</taxon>
        <taxon>Metakinetoplastina</taxon>
        <taxon>Trypanosomatida</taxon>
        <taxon>Trypanosomatidae</taxon>
        <taxon>Strigomonadinae</taxon>
        <taxon>Angomonas</taxon>
    </lineage>
</organism>
<dbReference type="PANTHER" id="PTHR14205:SF15">
    <property type="entry name" value="EARP AND GARP COMPLEX-INTERACTING PROTEIN 1"/>
    <property type="match status" value="1"/>
</dbReference>
<dbReference type="SMART" id="SM00320">
    <property type="entry name" value="WD40"/>
    <property type="match status" value="4"/>
</dbReference>
<evidence type="ECO:0000256" key="2">
    <source>
        <dbReference type="ARBA" id="ARBA00022574"/>
    </source>
</evidence>
<evidence type="ECO:0000256" key="1">
    <source>
        <dbReference type="ARBA" id="ARBA00005672"/>
    </source>
</evidence>
<dbReference type="InterPro" id="IPR036322">
    <property type="entry name" value="WD40_repeat_dom_sf"/>
</dbReference>
<feature type="domain" description="EIPR1-like beta-propeller" evidence="4">
    <location>
        <begin position="1"/>
        <end position="278"/>
    </location>
</feature>
<keyword evidence="6" id="KW-1185">Reference proteome</keyword>
<keyword evidence="2" id="KW-0853">WD repeat</keyword>
<dbReference type="Gene3D" id="2.130.10.10">
    <property type="entry name" value="YVTN repeat-like/Quinoprotein amine dehydrogenase"/>
    <property type="match status" value="1"/>
</dbReference>